<gene>
    <name evidence="9" type="ORF">QO015_003621</name>
</gene>
<reference evidence="9 10" key="1">
    <citation type="submission" date="2023-07" db="EMBL/GenBank/DDBJ databases">
        <title>Genomic Encyclopedia of Type Strains, Phase IV (KMG-IV): sequencing the most valuable type-strain genomes for metagenomic binning, comparative biology and taxonomic classification.</title>
        <authorList>
            <person name="Goeker M."/>
        </authorList>
    </citation>
    <scope>NUCLEOTIDE SEQUENCE [LARGE SCALE GENOMIC DNA]</scope>
    <source>
        <strain evidence="9 10">B1-1</strain>
    </source>
</reference>
<comment type="similarity">
    <text evidence="1 6">Belongs to the polyphosphate kinase 2 (PPK2) family. Class I subfamily.</text>
</comment>
<evidence type="ECO:0000313" key="10">
    <source>
        <dbReference type="Proteomes" id="UP001223743"/>
    </source>
</evidence>
<dbReference type="RefSeq" id="WP_266283413.1">
    <property type="nucleotide sequence ID" value="NZ_JAPKNF010000003.1"/>
</dbReference>
<accession>A0ABU0MB49</accession>
<comment type="catalytic activity">
    <reaction evidence="5">
        <text>[phosphate](n) + ATP = [phosphate](n+1) + ADP</text>
        <dbReference type="Rhea" id="RHEA:19573"/>
        <dbReference type="Rhea" id="RHEA-COMP:9859"/>
        <dbReference type="Rhea" id="RHEA-COMP:14280"/>
        <dbReference type="ChEBI" id="CHEBI:16838"/>
        <dbReference type="ChEBI" id="CHEBI:30616"/>
        <dbReference type="ChEBI" id="CHEBI:456216"/>
    </reaction>
    <physiologicalReaction direction="right-to-left" evidence="5">
        <dbReference type="Rhea" id="RHEA:19575"/>
    </physiologicalReaction>
</comment>
<keyword evidence="4" id="KW-0066">ATP synthesis</keyword>
<evidence type="ECO:0000256" key="4">
    <source>
        <dbReference type="ARBA" id="ARBA00023310"/>
    </source>
</evidence>
<proteinExistence type="inferred from homology"/>
<dbReference type="PANTHER" id="PTHR34383:SF1">
    <property type="entry name" value="ADP-POLYPHOSPHATE PHOSPHOTRANSFERASE"/>
    <property type="match status" value="1"/>
</dbReference>
<dbReference type="SUPFAM" id="SSF52540">
    <property type="entry name" value="P-loop containing nucleoside triphosphate hydrolases"/>
    <property type="match status" value="1"/>
</dbReference>
<evidence type="ECO:0000313" key="9">
    <source>
        <dbReference type="EMBL" id="MDQ0518008.1"/>
    </source>
</evidence>
<dbReference type="InterPro" id="IPR027417">
    <property type="entry name" value="P-loop_NTPase"/>
</dbReference>
<name>A0ABU0MB49_9HYPH</name>
<evidence type="ECO:0000256" key="5">
    <source>
        <dbReference type="ARBA" id="ARBA00024500"/>
    </source>
</evidence>
<dbReference type="NCBIfam" id="TIGR03707">
    <property type="entry name" value="PPK2_P_aer"/>
    <property type="match status" value="1"/>
</dbReference>
<sequence length="340" mass="38356">MSKGDRKSGKRKEAGKENAAPATIDAPAQEMEGGGATGPRPRADTLPPQLEPTEDAAPIETSHGRFDLDDPVLPDWVDKKALKSGGYPYDKTMKSEDYDKELETLQIELVKLQHHVQTAGLKLVLVFEGRDAAGKGGAIFAFRQYLNPRHARDVALPKPTETEAGQWYFQRYVAEMPTAGEIVTFDRSWYNRAGVEKVMGFCTPAEHKAFLKQVPRFEGLLVESGLILFKFWLDIGRETQMKRFHERRHNPLKIWKLSPIDYAALDRWDDYTKARDEMLDACHAEHAPWTVVLANDKRRARLAIIRQVLASVDYPGRDAKVVDKPDPRILGLGPSILSRK</sequence>
<keyword evidence="10" id="KW-1185">Reference proteome</keyword>
<feature type="region of interest" description="Disordered" evidence="7">
    <location>
        <begin position="1"/>
        <end position="70"/>
    </location>
</feature>
<protein>
    <recommendedName>
        <fullName evidence="6">ADP/GDP-polyphosphate phosphotransferase</fullName>
        <ecNumber evidence="6">2.7.4.-</ecNumber>
    </recommendedName>
    <alternativeName>
        <fullName evidence="6">Polyphosphate kinase PPK2</fullName>
    </alternativeName>
</protein>
<comment type="subunit">
    <text evidence="6">Homotetramer.</text>
</comment>
<evidence type="ECO:0000259" key="8">
    <source>
        <dbReference type="Pfam" id="PF03976"/>
    </source>
</evidence>
<dbReference type="EC" id="2.7.4.-" evidence="6"/>
<dbReference type="Pfam" id="PF03976">
    <property type="entry name" value="PPK2"/>
    <property type="match status" value="1"/>
</dbReference>
<evidence type="ECO:0000256" key="3">
    <source>
        <dbReference type="ARBA" id="ARBA00022777"/>
    </source>
</evidence>
<organism evidence="9 10">
    <name type="scientific">Kaistia geumhonensis</name>
    <dbReference type="NCBI Taxonomy" id="410839"/>
    <lineage>
        <taxon>Bacteria</taxon>
        <taxon>Pseudomonadati</taxon>
        <taxon>Pseudomonadota</taxon>
        <taxon>Alphaproteobacteria</taxon>
        <taxon>Hyphomicrobiales</taxon>
        <taxon>Kaistiaceae</taxon>
        <taxon>Kaistia</taxon>
    </lineage>
</organism>
<evidence type="ECO:0000256" key="6">
    <source>
        <dbReference type="RuleBase" id="RU369062"/>
    </source>
</evidence>
<evidence type="ECO:0000256" key="1">
    <source>
        <dbReference type="ARBA" id="ARBA00009924"/>
    </source>
</evidence>
<evidence type="ECO:0000256" key="2">
    <source>
        <dbReference type="ARBA" id="ARBA00022679"/>
    </source>
</evidence>
<dbReference type="EMBL" id="JAUSWJ010000001">
    <property type="protein sequence ID" value="MDQ0518008.1"/>
    <property type="molecule type" value="Genomic_DNA"/>
</dbReference>
<dbReference type="InterPro" id="IPR022488">
    <property type="entry name" value="PPK2-related"/>
</dbReference>
<comment type="caution">
    <text evidence="9">The sequence shown here is derived from an EMBL/GenBank/DDBJ whole genome shotgun (WGS) entry which is preliminary data.</text>
</comment>
<evidence type="ECO:0000256" key="7">
    <source>
        <dbReference type="SAM" id="MobiDB-lite"/>
    </source>
</evidence>
<dbReference type="GO" id="GO:0016301">
    <property type="term" value="F:kinase activity"/>
    <property type="evidence" value="ECO:0007669"/>
    <property type="project" value="UniProtKB-KW"/>
</dbReference>
<keyword evidence="2 6" id="KW-0808">Transferase</keyword>
<comment type="function">
    <text evidence="6">Uses inorganic polyphosphate (polyP) as a donor to convert GDP to GTP or ADP to ATP.</text>
</comment>
<dbReference type="InterPro" id="IPR022486">
    <property type="entry name" value="PPK2_PA0141"/>
</dbReference>
<keyword evidence="3 6" id="KW-0418">Kinase</keyword>
<dbReference type="Proteomes" id="UP001223743">
    <property type="component" value="Unassembled WGS sequence"/>
</dbReference>
<feature type="compositionally biased region" description="Basic and acidic residues" evidence="7">
    <location>
        <begin position="1"/>
        <end position="16"/>
    </location>
</feature>
<dbReference type="PANTHER" id="PTHR34383">
    <property type="entry name" value="POLYPHOSPHATE:AMP PHOSPHOTRANSFERASE-RELATED"/>
    <property type="match status" value="1"/>
</dbReference>
<dbReference type="Gene3D" id="3.40.50.300">
    <property type="entry name" value="P-loop containing nucleotide triphosphate hydrolases"/>
    <property type="match status" value="1"/>
</dbReference>
<feature type="domain" description="Polyphosphate kinase-2-related" evidence="8">
    <location>
        <begin position="93"/>
        <end position="316"/>
    </location>
</feature>